<feature type="domain" description="Thiamine pyrophosphate enzyme TPP-binding" evidence="16">
    <location>
        <begin position="400"/>
        <end position="547"/>
    </location>
</feature>
<dbReference type="FunFam" id="3.40.50.970:FF:000007">
    <property type="entry name" value="Acetolactate synthase"/>
    <property type="match status" value="1"/>
</dbReference>
<evidence type="ECO:0000256" key="9">
    <source>
        <dbReference type="ARBA" id="ARBA00022827"/>
    </source>
</evidence>
<dbReference type="InterPro" id="IPR029035">
    <property type="entry name" value="DHS-like_NAD/FAD-binding_dom"/>
</dbReference>
<dbReference type="GO" id="GO:0050660">
    <property type="term" value="F:flavin adenine dinucleotide binding"/>
    <property type="evidence" value="ECO:0007669"/>
    <property type="project" value="InterPro"/>
</dbReference>
<dbReference type="UniPathway" id="UPA00049">
    <property type="reaction ID" value="UER00059"/>
</dbReference>
<comment type="pathway">
    <text evidence="1 14">Amino-acid biosynthesis; L-isoleucine biosynthesis; L-isoleucine from 2-oxobutanoate: step 1/4.</text>
</comment>
<dbReference type="PANTHER" id="PTHR18968:SF13">
    <property type="entry name" value="ACETOLACTATE SYNTHASE CATALYTIC SUBUNIT, MITOCHONDRIAL"/>
    <property type="match status" value="1"/>
</dbReference>
<evidence type="ECO:0000259" key="17">
    <source>
        <dbReference type="Pfam" id="PF02776"/>
    </source>
</evidence>
<dbReference type="InterPro" id="IPR011766">
    <property type="entry name" value="TPP_enzyme_TPP-bd"/>
</dbReference>
<proteinExistence type="inferred from homology"/>
<evidence type="ECO:0000256" key="11">
    <source>
        <dbReference type="ARBA" id="ARBA00023052"/>
    </source>
</evidence>
<comment type="pathway">
    <text evidence="2 14">Amino-acid biosynthesis; L-valine biosynthesis; L-valine from pyruvate: step 1/4.</text>
</comment>
<comment type="similarity">
    <text evidence="3 14">Belongs to the TPP enzyme family.</text>
</comment>
<evidence type="ECO:0000256" key="12">
    <source>
        <dbReference type="ARBA" id="ARBA00023304"/>
    </source>
</evidence>
<keyword evidence="19" id="KW-1185">Reference proteome</keyword>
<evidence type="ECO:0000256" key="2">
    <source>
        <dbReference type="ARBA" id="ARBA00005025"/>
    </source>
</evidence>
<dbReference type="CDD" id="cd02015">
    <property type="entry name" value="TPP_AHAS"/>
    <property type="match status" value="1"/>
</dbReference>
<dbReference type="InterPro" id="IPR039368">
    <property type="entry name" value="AHAS_TPP"/>
</dbReference>
<dbReference type="InterPro" id="IPR045229">
    <property type="entry name" value="TPP_enz"/>
</dbReference>
<dbReference type="GO" id="GO:0003984">
    <property type="term" value="F:acetolactate synthase activity"/>
    <property type="evidence" value="ECO:0007669"/>
    <property type="project" value="UniProtKB-EC"/>
</dbReference>
<dbReference type="GO" id="GO:0000287">
    <property type="term" value="F:magnesium ion binding"/>
    <property type="evidence" value="ECO:0007669"/>
    <property type="project" value="UniProtKB-UniRule"/>
</dbReference>
<evidence type="ECO:0000313" key="18">
    <source>
        <dbReference type="EMBL" id="MBE1237356.1"/>
    </source>
</evidence>
<dbReference type="FunFam" id="3.40.50.1220:FF:000008">
    <property type="entry name" value="Acetolactate synthase"/>
    <property type="match status" value="1"/>
</dbReference>
<dbReference type="Gene3D" id="3.40.50.970">
    <property type="match status" value="2"/>
</dbReference>
<dbReference type="GO" id="GO:0009097">
    <property type="term" value="P:isoleucine biosynthetic process"/>
    <property type="evidence" value="ECO:0007669"/>
    <property type="project" value="UniProtKB-UniPathway"/>
</dbReference>
<evidence type="ECO:0000256" key="10">
    <source>
        <dbReference type="ARBA" id="ARBA00022842"/>
    </source>
</evidence>
<evidence type="ECO:0000256" key="1">
    <source>
        <dbReference type="ARBA" id="ARBA00004974"/>
    </source>
</evidence>
<dbReference type="InterPro" id="IPR029061">
    <property type="entry name" value="THDP-binding"/>
</dbReference>
<dbReference type="NCBIfam" id="TIGR00118">
    <property type="entry name" value="acolac_lg"/>
    <property type="match status" value="1"/>
</dbReference>
<dbReference type="InterPro" id="IPR012846">
    <property type="entry name" value="Acetolactate_synth_lsu"/>
</dbReference>
<dbReference type="Pfam" id="PF00205">
    <property type="entry name" value="TPP_enzyme_M"/>
    <property type="match status" value="1"/>
</dbReference>
<dbReference type="Proteomes" id="UP000631034">
    <property type="component" value="Unassembled WGS sequence"/>
</dbReference>
<dbReference type="InterPro" id="IPR012001">
    <property type="entry name" value="Thiamin_PyroP_enz_TPP-bd_dom"/>
</dbReference>
<keyword evidence="5 14" id="KW-0028">Amino-acid biosynthesis</keyword>
<evidence type="ECO:0000256" key="7">
    <source>
        <dbReference type="ARBA" id="ARBA00022679"/>
    </source>
</evidence>
<dbReference type="AlphaFoldDB" id="A0A8J6YJ98"/>
<keyword evidence="6" id="KW-0285">Flavoprotein</keyword>
<name>A0A8J6YJ98_9PROT</name>
<sequence length="589" mass="64381">MADHKKTGAEVVLKALVDQGVEVVFGYPGGAVLPLYDELFKQNHIRHVLVRHEQGAVHAAEGYARSTGKVGVVLVTSGPGATNTVTGLANANMDSIPLVCLTGQVATTLIGNDAFQEADITGITRPCTKHNYLVKRPEDLARVLHEAFQVASTGRPGPVLVDIPKDITMAEAPYVGPSRVRHKSYHPQVKGDVRQIERAVDLIARAKRPLFYCGGGVINSGSHASQLLSQFIRTTGAPVTLTLMGLGCYPASDPQFLGMCGMHGTYEANLAMHDCDVMIGIGVRFDDRVTSRLDAFSPNSTKIQIDIDPSSINKNVIVDVGIVGDVGHVLEDLCNVWRARQARLDPEAMESWWKQIDRWRARKSLSYENSDSIIKPQYAIERLGALARDTGREVYYSTEVGQHQMFAAQHLSMEKPKHFLTSGGLGTMGFGLPAAIGAQVAHPDALVIAIAGESSFQMNMQELGTIMQHRLPVKMFVMNNNYMGMVRQWQELLHGARYSESHMEMMPDLVKLADAYGMKGLRVDKPSELDATIRTMFETDGPVIVDCRIDPSENVFPMVPAGNPHNQMLMGENDTDAMPIDKDAGAILV</sequence>
<dbReference type="SUPFAM" id="SSF52467">
    <property type="entry name" value="DHS-like NAD/FAD-binding domain"/>
    <property type="match status" value="1"/>
</dbReference>
<comment type="catalytic activity">
    <reaction evidence="13 14">
        <text>2 pyruvate + H(+) = (2S)-2-acetolactate + CO2</text>
        <dbReference type="Rhea" id="RHEA:25249"/>
        <dbReference type="ChEBI" id="CHEBI:15361"/>
        <dbReference type="ChEBI" id="CHEBI:15378"/>
        <dbReference type="ChEBI" id="CHEBI:16526"/>
        <dbReference type="ChEBI" id="CHEBI:58476"/>
        <dbReference type="EC" id="2.2.1.6"/>
    </reaction>
</comment>
<keyword evidence="10 14" id="KW-0460">Magnesium</keyword>
<evidence type="ECO:0000259" key="15">
    <source>
        <dbReference type="Pfam" id="PF00205"/>
    </source>
</evidence>
<dbReference type="NCBIfam" id="NF006581">
    <property type="entry name" value="PRK09107.1"/>
    <property type="match status" value="1"/>
</dbReference>
<protein>
    <recommendedName>
        <fullName evidence="4 14">Acetolactate synthase</fullName>
        <ecNumber evidence="4 14">2.2.1.6</ecNumber>
    </recommendedName>
</protein>
<evidence type="ECO:0000256" key="3">
    <source>
        <dbReference type="ARBA" id="ARBA00007812"/>
    </source>
</evidence>
<dbReference type="RefSeq" id="WP_192534365.1">
    <property type="nucleotide sequence ID" value="NZ_JACZHT010000004.1"/>
</dbReference>
<dbReference type="SUPFAM" id="SSF52518">
    <property type="entry name" value="Thiamin diphosphate-binding fold (THDP-binding)"/>
    <property type="match status" value="2"/>
</dbReference>
<accession>A0A8J6YJ98</accession>
<dbReference type="Gene3D" id="3.40.50.1220">
    <property type="entry name" value="TPP-binding domain"/>
    <property type="match status" value="1"/>
</dbReference>
<evidence type="ECO:0000256" key="14">
    <source>
        <dbReference type="RuleBase" id="RU003591"/>
    </source>
</evidence>
<keyword evidence="12 14" id="KW-0100">Branched-chain amino acid biosynthesis</keyword>
<feature type="domain" description="Thiamine pyrophosphate enzyme N-terminal TPP-binding" evidence="17">
    <location>
        <begin position="7"/>
        <end position="121"/>
    </location>
</feature>
<dbReference type="UniPathway" id="UPA00047">
    <property type="reaction ID" value="UER00055"/>
</dbReference>
<evidence type="ECO:0000259" key="16">
    <source>
        <dbReference type="Pfam" id="PF02775"/>
    </source>
</evidence>
<keyword evidence="9" id="KW-0274">FAD</keyword>
<gene>
    <name evidence="18" type="ORF">IHV25_06810</name>
</gene>
<dbReference type="GO" id="GO:0005948">
    <property type="term" value="C:acetolactate synthase complex"/>
    <property type="evidence" value="ECO:0007669"/>
    <property type="project" value="TreeGrafter"/>
</dbReference>
<evidence type="ECO:0000256" key="4">
    <source>
        <dbReference type="ARBA" id="ARBA00013145"/>
    </source>
</evidence>
<feature type="domain" description="Thiamine pyrophosphate enzyme central" evidence="15">
    <location>
        <begin position="196"/>
        <end position="333"/>
    </location>
</feature>
<reference evidence="18" key="1">
    <citation type="submission" date="2020-10" db="EMBL/GenBank/DDBJ databases">
        <title>Genome sequence of the unusual species of purple photosynthetic bacteria, Phaeovibrio sulfidiphilus DSM 23193, type strain.</title>
        <authorList>
            <person name="Kyndt J.A."/>
            <person name="Meyer T.E."/>
        </authorList>
    </citation>
    <scope>NUCLEOTIDE SEQUENCE</scope>
    <source>
        <strain evidence="18">DSM 23193</strain>
    </source>
</reference>
<organism evidence="18 19">
    <name type="scientific">Phaeovibrio sulfidiphilus</name>
    <dbReference type="NCBI Taxonomy" id="1220600"/>
    <lineage>
        <taxon>Bacteria</taxon>
        <taxon>Pseudomonadati</taxon>
        <taxon>Pseudomonadota</taxon>
        <taxon>Alphaproteobacteria</taxon>
        <taxon>Rhodospirillales</taxon>
        <taxon>Rhodospirillaceae</taxon>
        <taxon>Phaeovibrio</taxon>
    </lineage>
</organism>
<dbReference type="Pfam" id="PF02775">
    <property type="entry name" value="TPP_enzyme_C"/>
    <property type="match status" value="1"/>
</dbReference>
<evidence type="ECO:0000256" key="13">
    <source>
        <dbReference type="ARBA" id="ARBA00048670"/>
    </source>
</evidence>
<keyword evidence="8 14" id="KW-0479">Metal-binding</keyword>
<evidence type="ECO:0000256" key="8">
    <source>
        <dbReference type="ARBA" id="ARBA00022723"/>
    </source>
</evidence>
<evidence type="ECO:0000313" key="19">
    <source>
        <dbReference type="Proteomes" id="UP000631034"/>
    </source>
</evidence>
<dbReference type="InterPro" id="IPR012000">
    <property type="entry name" value="Thiamin_PyroP_enz_cen_dom"/>
</dbReference>
<evidence type="ECO:0000256" key="5">
    <source>
        <dbReference type="ARBA" id="ARBA00022605"/>
    </source>
</evidence>
<evidence type="ECO:0000256" key="6">
    <source>
        <dbReference type="ARBA" id="ARBA00022630"/>
    </source>
</evidence>
<dbReference type="GO" id="GO:0009099">
    <property type="term" value="P:L-valine biosynthetic process"/>
    <property type="evidence" value="ECO:0007669"/>
    <property type="project" value="UniProtKB-UniPathway"/>
</dbReference>
<keyword evidence="11 14" id="KW-0786">Thiamine pyrophosphate</keyword>
<dbReference type="EMBL" id="JACZHT010000004">
    <property type="protein sequence ID" value="MBE1237356.1"/>
    <property type="molecule type" value="Genomic_DNA"/>
</dbReference>
<dbReference type="PANTHER" id="PTHR18968">
    <property type="entry name" value="THIAMINE PYROPHOSPHATE ENZYMES"/>
    <property type="match status" value="1"/>
</dbReference>
<dbReference type="Pfam" id="PF02776">
    <property type="entry name" value="TPP_enzyme_N"/>
    <property type="match status" value="1"/>
</dbReference>
<comment type="cofactor">
    <cofactor evidence="14">
        <name>thiamine diphosphate</name>
        <dbReference type="ChEBI" id="CHEBI:58937"/>
    </cofactor>
    <text evidence="14">Binds 1 thiamine pyrophosphate per subunit.</text>
</comment>
<dbReference type="GO" id="GO:0030976">
    <property type="term" value="F:thiamine pyrophosphate binding"/>
    <property type="evidence" value="ECO:0007669"/>
    <property type="project" value="UniProtKB-UniRule"/>
</dbReference>
<dbReference type="FunFam" id="3.40.50.970:FF:000016">
    <property type="entry name" value="Acetolactate synthase"/>
    <property type="match status" value="1"/>
</dbReference>
<keyword evidence="7 14" id="KW-0808">Transferase</keyword>
<dbReference type="EC" id="2.2.1.6" evidence="4 14"/>
<dbReference type="CDD" id="cd07035">
    <property type="entry name" value="TPP_PYR_POX_like"/>
    <property type="match status" value="1"/>
</dbReference>
<comment type="caution">
    <text evidence="18">The sequence shown here is derived from an EMBL/GenBank/DDBJ whole genome shotgun (WGS) entry which is preliminary data.</text>
</comment>
<comment type="cofactor">
    <cofactor evidence="14">
        <name>Mg(2+)</name>
        <dbReference type="ChEBI" id="CHEBI:18420"/>
    </cofactor>
    <text evidence="14">Binds 1 Mg(2+) ion per subunit.</text>
</comment>